<dbReference type="PROSITE" id="PS01330">
    <property type="entry name" value="PABS_1"/>
    <property type="match status" value="1"/>
</dbReference>
<dbReference type="FunFam" id="3.40.50.150:FF:000197">
    <property type="entry name" value="spermine synthase isoform X2"/>
    <property type="match status" value="1"/>
</dbReference>
<dbReference type="InterPro" id="IPR030374">
    <property type="entry name" value="PABS"/>
</dbReference>
<keyword evidence="3" id="KW-0620">Polyamine biosynthesis</keyword>
<dbReference type="Pfam" id="PF17284">
    <property type="entry name" value="Spermine_synt_N"/>
    <property type="match status" value="1"/>
</dbReference>
<evidence type="ECO:0000259" key="4">
    <source>
        <dbReference type="PROSITE" id="PS51006"/>
    </source>
</evidence>
<dbReference type="OrthoDB" id="5953636at2759"/>
<dbReference type="Pfam" id="PF01564">
    <property type="entry name" value="Spermine_synth"/>
    <property type="match status" value="1"/>
</dbReference>
<dbReference type="GO" id="GO:0016768">
    <property type="term" value="F:spermine synthase activity"/>
    <property type="evidence" value="ECO:0007669"/>
    <property type="project" value="InterPro"/>
</dbReference>
<dbReference type="InterPro" id="IPR037163">
    <property type="entry name" value="Spermidine_synt_N_sf"/>
</dbReference>
<comment type="similarity">
    <text evidence="1">Belongs to the spermidine/spermine synthase family.</text>
</comment>
<dbReference type="InterPro" id="IPR029063">
    <property type="entry name" value="SAM-dependent_MTases_sf"/>
</dbReference>
<evidence type="ECO:0000256" key="3">
    <source>
        <dbReference type="PROSITE-ProRule" id="PRU00354"/>
    </source>
</evidence>
<dbReference type="GO" id="GO:0006597">
    <property type="term" value="P:spermine biosynthetic process"/>
    <property type="evidence" value="ECO:0007669"/>
    <property type="project" value="InterPro"/>
</dbReference>
<keyword evidence="2 3" id="KW-0808">Transferase</keyword>
<sequence>MPVDTILVGFSVNRSCTTNKDERKTLLENVESVLGDYLPLLKFQRSMQVGDIFVSVYTADRDSIVSVKCFSAGGVICAIEYYKEDNENPLLNFECIRKLEQSLTKKCHGKRSNAFPAIELGAVVDRYFTATDDRILEYDIDSIVYETTSPYQRIRIMHSRTLGNLLVLDEHQNLAESDLIYTETLMQRGKENYEGKEIVILGGGDGALLWELLKEKPKFVTMVEIDEQVMQACQKHLRSCCGYCLDQYKGENYEIIVDDCVKVLEKFIKEGKQFDYVFADLTDVPLSSTPQGELWDFIRLILNISFKVLKRTGKYMTHASGVSCPSALSMFESQLKQLPVPVKFTRDQAFVPSFMEHWVFYQVQPICR</sequence>
<dbReference type="Gene3D" id="3.40.50.150">
    <property type="entry name" value="Vaccinia Virus protein VP39"/>
    <property type="match status" value="1"/>
</dbReference>
<proteinExistence type="evidence at transcript level"/>
<feature type="active site" description="Proton acceptor" evidence="3">
    <location>
        <position position="280"/>
    </location>
</feature>
<dbReference type="Gene3D" id="2.30.140.10">
    <property type="entry name" value="Spermidine synthase, tetramerisation domain"/>
    <property type="match status" value="1"/>
</dbReference>
<dbReference type="AlphaFoldDB" id="A0A8E5JT81"/>
<dbReference type="CDD" id="cd02440">
    <property type="entry name" value="AdoMet_MTases"/>
    <property type="match status" value="1"/>
</dbReference>
<accession>A0A8E5JT81</accession>
<dbReference type="PROSITE" id="PS51006">
    <property type="entry name" value="PABS_2"/>
    <property type="match status" value="1"/>
</dbReference>
<dbReference type="EMBL" id="MW962656">
    <property type="protein sequence ID" value="QVD39422.1"/>
    <property type="molecule type" value="mRNA"/>
</dbReference>
<dbReference type="PANTHER" id="PTHR46315:SF1">
    <property type="entry name" value="SPERMINE SYNTHASE"/>
    <property type="match status" value="1"/>
</dbReference>
<dbReference type="PANTHER" id="PTHR46315">
    <property type="entry name" value="SPERMINE SYNTHASE"/>
    <property type="match status" value="1"/>
</dbReference>
<evidence type="ECO:0000256" key="2">
    <source>
        <dbReference type="ARBA" id="ARBA00022679"/>
    </source>
</evidence>
<name>A0A8E5JT81_SCHGR</name>
<dbReference type="InterPro" id="IPR035246">
    <property type="entry name" value="Spermidine_synt_N"/>
</dbReference>
<dbReference type="InterPro" id="IPR015576">
    <property type="entry name" value="Spermine_synthase_animal"/>
</dbReference>
<evidence type="ECO:0000313" key="5">
    <source>
        <dbReference type="EMBL" id="QVD39422.1"/>
    </source>
</evidence>
<dbReference type="InterPro" id="IPR030373">
    <property type="entry name" value="PABS_CS"/>
</dbReference>
<dbReference type="SUPFAM" id="SSF53335">
    <property type="entry name" value="S-adenosyl-L-methionine-dependent methyltransferases"/>
    <property type="match status" value="1"/>
</dbReference>
<reference evidence="5" key="1">
    <citation type="journal article" date="2021" name="J. Neurophysiol.">
        <title>Gene transcription changes in a locust model of noise-induced deafness.</title>
        <authorList>
            <person name="French A.S."/>
            <person name="Warren B."/>
        </authorList>
    </citation>
    <scope>NUCLEOTIDE SEQUENCE</scope>
</reference>
<protein>
    <submittedName>
        <fullName evidence="5">Spermine synthase</fullName>
    </submittedName>
</protein>
<organism evidence="5">
    <name type="scientific">Schistocerca gregaria</name>
    <name type="common">Desert locust</name>
    <name type="synonym">Gryllus gregarius</name>
    <dbReference type="NCBI Taxonomy" id="7010"/>
    <lineage>
        <taxon>Eukaryota</taxon>
        <taxon>Metazoa</taxon>
        <taxon>Ecdysozoa</taxon>
        <taxon>Arthropoda</taxon>
        <taxon>Hexapoda</taxon>
        <taxon>Insecta</taxon>
        <taxon>Pterygota</taxon>
        <taxon>Neoptera</taxon>
        <taxon>Polyneoptera</taxon>
        <taxon>Orthoptera</taxon>
        <taxon>Caelifera</taxon>
        <taxon>Acrididea</taxon>
        <taxon>Acridomorpha</taxon>
        <taxon>Acridoidea</taxon>
        <taxon>Acrididae</taxon>
        <taxon>Cyrtacanthacridinae</taxon>
        <taxon>Schistocerca</taxon>
    </lineage>
</organism>
<feature type="domain" description="PABS" evidence="4">
    <location>
        <begin position="125"/>
        <end position="365"/>
    </location>
</feature>
<evidence type="ECO:0000256" key="1">
    <source>
        <dbReference type="ARBA" id="ARBA00007867"/>
    </source>
</evidence>